<gene>
    <name evidence="3" type="ORF">DJ018_11350</name>
</gene>
<proteinExistence type="predicted"/>
<organism evidence="3 4">
    <name type="scientific">Phenylobacterium deserti</name>
    <dbReference type="NCBI Taxonomy" id="1914756"/>
    <lineage>
        <taxon>Bacteria</taxon>
        <taxon>Pseudomonadati</taxon>
        <taxon>Pseudomonadota</taxon>
        <taxon>Alphaproteobacteria</taxon>
        <taxon>Caulobacterales</taxon>
        <taxon>Caulobacteraceae</taxon>
        <taxon>Phenylobacterium</taxon>
    </lineage>
</organism>
<keyword evidence="1" id="KW-1133">Transmembrane helix</keyword>
<keyword evidence="4" id="KW-1185">Reference proteome</keyword>
<evidence type="ECO:0000313" key="3">
    <source>
        <dbReference type="EMBL" id="RAK53016.1"/>
    </source>
</evidence>
<dbReference type="Pfam" id="PF04956">
    <property type="entry name" value="TrbC"/>
    <property type="match status" value="1"/>
</dbReference>
<name>A0A328AFX9_9CAUL</name>
<keyword evidence="1" id="KW-0472">Membrane</keyword>
<dbReference type="InterPro" id="IPR007039">
    <property type="entry name" value="TrbC/VirB2"/>
</dbReference>
<feature type="transmembrane region" description="Helical" evidence="1">
    <location>
        <begin position="47"/>
        <end position="65"/>
    </location>
</feature>
<accession>A0A328AFX9</accession>
<evidence type="ECO:0000256" key="1">
    <source>
        <dbReference type="SAM" id="Phobius"/>
    </source>
</evidence>
<reference evidence="4" key="1">
    <citation type="submission" date="2018-05" db="EMBL/GenBank/DDBJ databases">
        <authorList>
            <person name="Li X."/>
        </authorList>
    </citation>
    <scope>NUCLEOTIDE SEQUENCE [LARGE SCALE GENOMIC DNA]</scope>
    <source>
        <strain evidence="4">YIM 73061</strain>
    </source>
</reference>
<dbReference type="OrthoDB" id="7211121at2"/>
<dbReference type="Proteomes" id="UP000249725">
    <property type="component" value="Unassembled WGS sequence"/>
</dbReference>
<feature type="transmembrane region" description="Helical" evidence="1">
    <location>
        <begin position="72"/>
        <end position="92"/>
    </location>
</feature>
<evidence type="ECO:0000256" key="2">
    <source>
        <dbReference type="SAM" id="SignalP"/>
    </source>
</evidence>
<keyword evidence="1" id="KW-0812">Transmembrane</keyword>
<dbReference type="AlphaFoldDB" id="A0A328AFX9"/>
<sequence>MPAAALRPLALAAALLAATPAAAQAGGGADLGAFIQNIIDLLNSSVVRGLAILAVILTGIAWMFGHLDLRRAGTVVVGIIVIFGASTIVDMITGGQGG</sequence>
<feature type="chain" id="PRO_5016448245" evidence="2">
    <location>
        <begin position="26"/>
        <end position="98"/>
    </location>
</feature>
<evidence type="ECO:0000313" key="4">
    <source>
        <dbReference type="Proteomes" id="UP000249725"/>
    </source>
</evidence>
<keyword evidence="2" id="KW-0732">Signal</keyword>
<feature type="signal peptide" evidence="2">
    <location>
        <begin position="1"/>
        <end position="25"/>
    </location>
</feature>
<protein>
    <submittedName>
        <fullName evidence="3">Type IV secretion system protein VirB2</fullName>
    </submittedName>
</protein>
<comment type="caution">
    <text evidence="3">The sequence shown here is derived from an EMBL/GenBank/DDBJ whole genome shotgun (WGS) entry which is preliminary data.</text>
</comment>
<dbReference type="EMBL" id="QFYR01000002">
    <property type="protein sequence ID" value="RAK53016.1"/>
    <property type="molecule type" value="Genomic_DNA"/>
</dbReference>